<sequence length="185" mass="18753">VVFAVAVVVRLFLVLLVEEVVAVVVLAAMAQHGYYGHPANGGGGALGSTAPSAGRRAALQQVGRSMVLPPGRDGSEDWLQSWQRRPHISAPFATDYSVKEAPMELRWCAPMGAKGPSLTAERILIRGGRENLIALTAAAAKDAAAAAAAASGGVKAAGAGSGHGDGDLGRLGVLNGSAGVSRYCQ</sequence>
<organism evidence="2 3">
    <name type="scientific">Polarella glacialis</name>
    <name type="common">Dinoflagellate</name>
    <dbReference type="NCBI Taxonomy" id="89957"/>
    <lineage>
        <taxon>Eukaryota</taxon>
        <taxon>Sar</taxon>
        <taxon>Alveolata</taxon>
        <taxon>Dinophyceae</taxon>
        <taxon>Suessiales</taxon>
        <taxon>Suessiaceae</taxon>
        <taxon>Polarella</taxon>
    </lineage>
</organism>
<evidence type="ECO:0000313" key="3">
    <source>
        <dbReference type="Proteomes" id="UP000654075"/>
    </source>
</evidence>
<evidence type="ECO:0000313" key="2">
    <source>
        <dbReference type="EMBL" id="CAE8633908.1"/>
    </source>
</evidence>
<gene>
    <name evidence="2" type="ORF">PGLA1383_LOCUS49621</name>
</gene>
<dbReference type="OrthoDB" id="2019031at2759"/>
<keyword evidence="3" id="KW-1185">Reference proteome</keyword>
<evidence type="ECO:0000256" key="1">
    <source>
        <dbReference type="SAM" id="SignalP"/>
    </source>
</evidence>
<dbReference type="AlphaFoldDB" id="A0A813H7A2"/>
<name>A0A813H7A2_POLGL</name>
<feature type="signal peptide" evidence="1">
    <location>
        <begin position="1"/>
        <end position="22"/>
    </location>
</feature>
<keyword evidence="1" id="KW-0732">Signal</keyword>
<accession>A0A813H7A2</accession>
<feature type="chain" id="PRO_5032495171" evidence="1">
    <location>
        <begin position="23"/>
        <end position="185"/>
    </location>
</feature>
<proteinExistence type="predicted"/>
<dbReference type="EMBL" id="CAJNNV010030852">
    <property type="protein sequence ID" value="CAE8633908.1"/>
    <property type="molecule type" value="Genomic_DNA"/>
</dbReference>
<feature type="non-terminal residue" evidence="2">
    <location>
        <position position="185"/>
    </location>
</feature>
<reference evidence="2" key="1">
    <citation type="submission" date="2021-02" db="EMBL/GenBank/DDBJ databases">
        <authorList>
            <person name="Dougan E. K."/>
            <person name="Rhodes N."/>
            <person name="Thang M."/>
            <person name="Chan C."/>
        </authorList>
    </citation>
    <scope>NUCLEOTIDE SEQUENCE</scope>
</reference>
<protein>
    <submittedName>
        <fullName evidence="2">Uncharacterized protein</fullName>
    </submittedName>
</protein>
<comment type="caution">
    <text evidence="2">The sequence shown here is derived from an EMBL/GenBank/DDBJ whole genome shotgun (WGS) entry which is preliminary data.</text>
</comment>
<dbReference type="Proteomes" id="UP000654075">
    <property type="component" value="Unassembled WGS sequence"/>
</dbReference>